<name>A0A7J0GUW7_9ERIC</name>
<dbReference type="EMBL" id="BJWL01000024">
    <property type="protein sequence ID" value="GFZ14572.1"/>
    <property type="molecule type" value="Genomic_DNA"/>
</dbReference>
<organism evidence="1 2">
    <name type="scientific">Actinidia rufa</name>
    <dbReference type="NCBI Taxonomy" id="165716"/>
    <lineage>
        <taxon>Eukaryota</taxon>
        <taxon>Viridiplantae</taxon>
        <taxon>Streptophyta</taxon>
        <taxon>Embryophyta</taxon>
        <taxon>Tracheophyta</taxon>
        <taxon>Spermatophyta</taxon>
        <taxon>Magnoliopsida</taxon>
        <taxon>eudicotyledons</taxon>
        <taxon>Gunneridae</taxon>
        <taxon>Pentapetalae</taxon>
        <taxon>asterids</taxon>
        <taxon>Ericales</taxon>
        <taxon>Actinidiaceae</taxon>
        <taxon>Actinidia</taxon>
    </lineage>
</organism>
<protein>
    <submittedName>
        <fullName evidence="1">Uncharacterized protein</fullName>
    </submittedName>
</protein>
<evidence type="ECO:0000313" key="1">
    <source>
        <dbReference type="EMBL" id="GFZ14572.1"/>
    </source>
</evidence>
<dbReference type="Proteomes" id="UP000585474">
    <property type="component" value="Unassembled WGS sequence"/>
</dbReference>
<dbReference type="AlphaFoldDB" id="A0A7J0GUW7"/>
<evidence type="ECO:0000313" key="2">
    <source>
        <dbReference type="Proteomes" id="UP000585474"/>
    </source>
</evidence>
<sequence>MDTPYELQSGLGLATGLGLIQLPHKTTRQHPRYLTSSTGYSTFHRSVCTSTPKCLAPPTGVCRKRLASGAPRPSLYSFSKSTWSPSSELIYGHPALVAPLVSGQTSVHIPKHLPALLYHSGSSKYHYGSPKYPCSCFAYFCATVAFLVHSSRNTTGPMSDSSSSCLDTPLQSVYPSSLLSPQHLFISLENSENSSTSLKAASL</sequence>
<gene>
    <name evidence="1" type="ORF">Acr_24g0007620</name>
</gene>
<proteinExistence type="predicted"/>
<comment type="caution">
    <text evidence="1">The sequence shown here is derived from an EMBL/GenBank/DDBJ whole genome shotgun (WGS) entry which is preliminary data.</text>
</comment>
<keyword evidence="2" id="KW-1185">Reference proteome</keyword>
<reference evidence="1 2" key="1">
    <citation type="submission" date="2019-07" db="EMBL/GenBank/DDBJ databases">
        <title>De Novo Assembly of kiwifruit Actinidia rufa.</title>
        <authorList>
            <person name="Sugita-Konishi S."/>
            <person name="Sato K."/>
            <person name="Mori E."/>
            <person name="Abe Y."/>
            <person name="Kisaki G."/>
            <person name="Hamano K."/>
            <person name="Suezawa K."/>
            <person name="Otani M."/>
            <person name="Fukuda T."/>
            <person name="Manabe T."/>
            <person name="Gomi K."/>
            <person name="Tabuchi M."/>
            <person name="Akimitsu K."/>
            <person name="Kataoka I."/>
        </authorList>
    </citation>
    <scope>NUCLEOTIDE SEQUENCE [LARGE SCALE GENOMIC DNA]</scope>
    <source>
        <strain evidence="2">cv. Fuchu</strain>
    </source>
</reference>
<accession>A0A7J0GUW7</accession>